<feature type="transmembrane region" description="Helical" evidence="1">
    <location>
        <begin position="58"/>
        <end position="75"/>
    </location>
</feature>
<dbReference type="AlphaFoldDB" id="A0A1B3XTC3"/>
<sequence>MMYVLKYILAMIVVALSVYQLITGDTKLIPYSMLCLGAMVLVMGLADLRMERKGSWHRSLVISVFLFFVSVLGFFG</sequence>
<feature type="transmembrane region" description="Helical" evidence="1">
    <location>
        <begin position="28"/>
        <end position="46"/>
    </location>
</feature>
<accession>A0A1B3XTC3</accession>
<keyword evidence="1" id="KW-0812">Transmembrane</keyword>
<dbReference type="EMBL" id="CP017080">
    <property type="protein sequence ID" value="AOH56469.1"/>
    <property type="molecule type" value="Genomic_DNA"/>
</dbReference>
<keyword evidence="3" id="KW-1185">Reference proteome</keyword>
<evidence type="ECO:0008006" key="4">
    <source>
        <dbReference type="Google" id="ProtNLM"/>
    </source>
</evidence>
<gene>
    <name evidence="2" type="ORF">ABE28_019050</name>
</gene>
<dbReference type="STRING" id="264697.ABE28_019050"/>
<dbReference type="Proteomes" id="UP000077926">
    <property type="component" value="Chromosome"/>
</dbReference>
<protein>
    <recommendedName>
        <fullName evidence="4">DUF3953 domain-containing protein</fullName>
    </recommendedName>
</protein>
<evidence type="ECO:0000313" key="2">
    <source>
        <dbReference type="EMBL" id="AOH56469.1"/>
    </source>
</evidence>
<name>A0A1B3XTC3_9BACI</name>
<evidence type="ECO:0000313" key="3">
    <source>
        <dbReference type="Proteomes" id="UP000077926"/>
    </source>
</evidence>
<keyword evidence="1" id="KW-1133">Transmembrane helix</keyword>
<feature type="transmembrane region" description="Helical" evidence="1">
    <location>
        <begin position="7"/>
        <end position="22"/>
    </location>
</feature>
<keyword evidence="1" id="KW-0472">Membrane</keyword>
<reference evidence="2 3" key="1">
    <citation type="submission" date="2016-08" db="EMBL/GenBank/DDBJ databases">
        <title>Complete genome sequence of Bacillus muralis G25-68, a strain with toxicity to nematodes.</title>
        <authorList>
            <person name="Zheng Z."/>
        </authorList>
    </citation>
    <scope>NUCLEOTIDE SEQUENCE [LARGE SCALE GENOMIC DNA]</scope>
    <source>
        <strain evidence="2 3">G25-68</strain>
    </source>
</reference>
<organism evidence="2 3">
    <name type="scientific">Peribacillus muralis</name>
    <dbReference type="NCBI Taxonomy" id="264697"/>
    <lineage>
        <taxon>Bacteria</taxon>
        <taxon>Bacillati</taxon>
        <taxon>Bacillota</taxon>
        <taxon>Bacilli</taxon>
        <taxon>Bacillales</taxon>
        <taxon>Bacillaceae</taxon>
        <taxon>Peribacillus</taxon>
    </lineage>
</organism>
<dbReference type="KEGG" id="bmur:ABE28_019050"/>
<evidence type="ECO:0000256" key="1">
    <source>
        <dbReference type="SAM" id="Phobius"/>
    </source>
</evidence>
<proteinExistence type="predicted"/>